<protein>
    <submittedName>
        <fullName evidence="2">Uncharacterized protein</fullName>
    </submittedName>
</protein>
<feature type="compositionally biased region" description="Basic and acidic residues" evidence="1">
    <location>
        <begin position="12"/>
        <end position="26"/>
    </location>
</feature>
<reference evidence="3" key="1">
    <citation type="submission" date="2013-03" db="EMBL/GenBank/DDBJ databases">
        <title>The Genome Sequence of Anopheles epiroticus epiroticus2.</title>
        <authorList>
            <consortium name="The Broad Institute Genomics Platform"/>
            <person name="Neafsey D.E."/>
            <person name="Howell P."/>
            <person name="Walker B."/>
            <person name="Young S.K."/>
            <person name="Zeng Q."/>
            <person name="Gargeya S."/>
            <person name="Fitzgerald M."/>
            <person name="Haas B."/>
            <person name="Abouelleil A."/>
            <person name="Allen A.W."/>
            <person name="Alvarado L."/>
            <person name="Arachchi H.M."/>
            <person name="Berlin A.M."/>
            <person name="Chapman S.B."/>
            <person name="Gainer-Dewar J."/>
            <person name="Goldberg J."/>
            <person name="Griggs A."/>
            <person name="Gujja S."/>
            <person name="Hansen M."/>
            <person name="Howarth C."/>
            <person name="Imamovic A."/>
            <person name="Ireland A."/>
            <person name="Larimer J."/>
            <person name="McCowan C."/>
            <person name="Murphy C."/>
            <person name="Pearson M."/>
            <person name="Poon T.W."/>
            <person name="Priest M."/>
            <person name="Roberts A."/>
            <person name="Saif S."/>
            <person name="Shea T."/>
            <person name="Sisk P."/>
            <person name="Sykes S."/>
            <person name="Wortman J."/>
            <person name="Nusbaum C."/>
            <person name="Birren B."/>
        </authorList>
    </citation>
    <scope>NUCLEOTIDE SEQUENCE [LARGE SCALE GENOMIC DNA]</scope>
    <source>
        <strain evidence="3">Epiroticus2</strain>
    </source>
</reference>
<feature type="region of interest" description="Disordered" evidence="1">
    <location>
        <begin position="1"/>
        <end position="27"/>
    </location>
</feature>
<evidence type="ECO:0000313" key="3">
    <source>
        <dbReference type="Proteomes" id="UP000075885"/>
    </source>
</evidence>
<dbReference type="VEuPathDB" id="VectorBase:AEPI011464"/>
<accession>A0A182PWX7</accession>
<evidence type="ECO:0000313" key="2">
    <source>
        <dbReference type="EnsemblMetazoa" id="AEPI011464-PA"/>
    </source>
</evidence>
<sequence>MGSVWRILRRQVRSDRGPGQREHSEDCEPGWSVRRIRCGARIRTRSRIRLRIQQLPSSPRPCCEVRCFQPGSRPRRPPSRPSGQPEVDCGLNICFGT</sequence>
<dbReference type="Proteomes" id="UP000075885">
    <property type="component" value="Unassembled WGS sequence"/>
</dbReference>
<organism evidence="2 3">
    <name type="scientific">Anopheles epiroticus</name>
    <dbReference type="NCBI Taxonomy" id="199890"/>
    <lineage>
        <taxon>Eukaryota</taxon>
        <taxon>Metazoa</taxon>
        <taxon>Ecdysozoa</taxon>
        <taxon>Arthropoda</taxon>
        <taxon>Hexapoda</taxon>
        <taxon>Insecta</taxon>
        <taxon>Pterygota</taxon>
        <taxon>Neoptera</taxon>
        <taxon>Endopterygota</taxon>
        <taxon>Diptera</taxon>
        <taxon>Nematocera</taxon>
        <taxon>Culicoidea</taxon>
        <taxon>Culicidae</taxon>
        <taxon>Anophelinae</taxon>
        <taxon>Anopheles</taxon>
    </lineage>
</organism>
<reference evidence="2" key="2">
    <citation type="submission" date="2020-05" db="UniProtKB">
        <authorList>
            <consortium name="EnsemblMetazoa"/>
        </authorList>
    </citation>
    <scope>IDENTIFICATION</scope>
    <source>
        <strain evidence="2">Epiroticus2</strain>
    </source>
</reference>
<keyword evidence="3" id="KW-1185">Reference proteome</keyword>
<name>A0A182PWX7_9DIPT</name>
<evidence type="ECO:0000256" key="1">
    <source>
        <dbReference type="SAM" id="MobiDB-lite"/>
    </source>
</evidence>
<dbReference type="AlphaFoldDB" id="A0A182PWX7"/>
<proteinExistence type="predicted"/>
<dbReference type="EnsemblMetazoa" id="AEPI011464-RA">
    <property type="protein sequence ID" value="AEPI011464-PA"/>
    <property type="gene ID" value="AEPI011464"/>
</dbReference>